<evidence type="ECO:0000256" key="1">
    <source>
        <dbReference type="SAM" id="Phobius"/>
    </source>
</evidence>
<dbReference type="RefSeq" id="WP_373973014.1">
    <property type="nucleotide sequence ID" value="NZ_JBHDLJ010000015.1"/>
</dbReference>
<evidence type="ECO:0000313" key="3">
    <source>
        <dbReference type="Proteomes" id="UP001575652"/>
    </source>
</evidence>
<reference evidence="2 3" key="1">
    <citation type="submission" date="2024-09" db="EMBL/GenBank/DDBJ databases">
        <authorList>
            <person name="Salinas-Garcia M.A."/>
            <person name="Prieme A."/>
        </authorList>
    </citation>
    <scope>NUCLEOTIDE SEQUENCE [LARGE SCALE GENOMIC DNA]</scope>
    <source>
        <strain evidence="2 3">DSM 21081</strain>
    </source>
</reference>
<organism evidence="2 3">
    <name type="scientific">Arthrobacter halodurans</name>
    <dbReference type="NCBI Taxonomy" id="516699"/>
    <lineage>
        <taxon>Bacteria</taxon>
        <taxon>Bacillati</taxon>
        <taxon>Actinomycetota</taxon>
        <taxon>Actinomycetes</taxon>
        <taxon>Micrococcales</taxon>
        <taxon>Micrococcaceae</taxon>
        <taxon>Arthrobacter</taxon>
    </lineage>
</organism>
<feature type="transmembrane region" description="Helical" evidence="1">
    <location>
        <begin position="75"/>
        <end position="98"/>
    </location>
</feature>
<keyword evidence="1" id="KW-0812">Transmembrane</keyword>
<proteinExistence type="predicted"/>
<gene>
    <name evidence="2" type="ORF">ACETWP_14695</name>
</gene>
<sequence>MQAPPSGPQPGQYQPMYMQNSPEMFEGQKAAQASLIFGIVGIFILGIVFGPLAIVKAKFAEQRNVPATAGKVLGWISTIFGIIGLIWFVFVVIAMMSVGTTAP</sequence>
<protein>
    <submittedName>
        <fullName evidence="2">DUF4190 domain-containing protein</fullName>
    </submittedName>
</protein>
<dbReference type="Proteomes" id="UP001575652">
    <property type="component" value="Unassembled WGS sequence"/>
</dbReference>
<dbReference type="EMBL" id="JBHDLJ010000015">
    <property type="protein sequence ID" value="MFB0835838.1"/>
    <property type="molecule type" value="Genomic_DNA"/>
</dbReference>
<accession>A0ABV4UUG9</accession>
<keyword evidence="1" id="KW-1133">Transmembrane helix</keyword>
<keyword evidence="3" id="KW-1185">Reference proteome</keyword>
<comment type="caution">
    <text evidence="2">The sequence shown here is derived from an EMBL/GenBank/DDBJ whole genome shotgun (WGS) entry which is preliminary data.</text>
</comment>
<evidence type="ECO:0000313" key="2">
    <source>
        <dbReference type="EMBL" id="MFB0835838.1"/>
    </source>
</evidence>
<feature type="transmembrane region" description="Helical" evidence="1">
    <location>
        <begin position="30"/>
        <end position="54"/>
    </location>
</feature>
<name>A0ABV4UUG9_9MICC</name>
<keyword evidence="1" id="KW-0472">Membrane</keyword>